<feature type="domain" description="N-acetyltransferase" evidence="3">
    <location>
        <begin position="3"/>
        <end position="154"/>
    </location>
</feature>
<dbReference type="InterPro" id="IPR000182">
    <property type="entry name" value="GNAT_dom"/>
</dbReference>
<dbReference type="GO" id="GO:0016747">
    <property type="term" value="F:acyltransferase activity, transferring groups other than amino-acyl groups"/>
    <property type="evidence" value="ECO:0007669"/>
    <property type="project" value="InterPro"/>
</dbReference>
<organism evidence="4 5">
    <name type="scientific">Leptolyngbya iicbica LK</name>
    <dbReference type="NCBI Taxonomy" id="2294035"/>
    <lineage>
        <taxon>Bacteria</taxon>
        <taxon>Bacillati</taxon>
        <taxon>Cyanobacteriota</taxon>
        <taxon>Cyanophyceae</taxon>
        <taxon>Leptolyngbyales</taxon>
        <taxon>Leptolyngbyaceae</taxon>
        <taxon>Leptolyngbya group</taxon>
        <taxon>Leptolyngbya</taxon>
        <taxon>Leptolyngbya iicbica</taxon>
    </lineage>
</organism>
<dbReference type="InterPro" id="IPR050832">
    <property type="entry name" value="Bact_Acetyltransf"/>
</dbReference>
<dbReference type="PANTHER" id="PTHR43877">
    <property type="entry name" value="AMINOALKYLPHOSPHONATE N-ACETYLTRANSFERASE-RELATED-RELATED"/>
    <property type="match status" value="1"/>
</dbReference>
<keyword evidence="5" id="KW-1185">Reference proteome</keyword>
<dbReference type="RefSeq" id="WP_044151166.1">
    <property type="nucleotide sequence ID" value="NZ_QVFV01000004.1"/>
</dbReference>
<evidence type="ECO:0000259" key="3">
    <source>
        <dbReference type="PROSITE" id="PS51186"/>
    </source>
</evidence>
<keyword evidence="2" id="KW-0012">Acyltransferase</keyword>
<dbReference type="SUPFAM" id="SSF55729">
    <property type="entry name" value="Acyl-CoA N-acyltransferases (Nat)"/>
    <property type="match status" value="1"/>
</dbReference>
<dbReference type="Proteomes" id="UP000292459">
    <property type="component" value="Unassembled WGS sequence"/>
</dbReference>
<dbReference type="Gene3D" id="3.40.630.30">
    <property type="match status" value="1"/>
</dbReference>
<sequence>MKIDIHGPSLGQARTCAPILRALPEWFGIEAATQEYIRDIEQQPTLVAWVNDQPVGFLTLTRHNPVAAEIHVMGILPAYHRRGIGRSLVIQAEAHLRQQGVQLLQVKTVGADVPSEPYAHTREFYTAMGFLPLQVFPTLWGAANPCLQLVKWLGD</sequence>
<evidence type="ECO:0000256" key="2">
    <source>
        <dbReference type="ARBA" id="ARBA00023315"/>
    </source>
</evidence>
<protein>
    <submittedName>
        <fullName evidence="4">GNAT family N-acetyltransferase</fullName>
    </submittedName>
</protein>
<evidence type="ECO:0000313" key="5">
    <source>
        <dbReference type="Proteomes" id="UP000292459"/>
    </source>
</evidence>
<dbReference type="OrthoDB" id="9783470at2"/>
<accession>A0A4Q7E3R0</accession>
<dbReference type="EMBL" id="QVFV01000004">
    <property type="protein sequence ID" value="RZM77326.1"/>
    <property type="molecule type" value="Genomic_DNA"/>
</dbReference>
<dbReference type="Pfam" id="PF00583">
    <property type="entry name" value="Acetyltransf_1"/>
    <property type="match status" value="1"/>
</dbReference>
<dbReference type="InterPro" id="IPR016181">
    <property type="entry name" value="Acyl_CoA_acyltransferase"/>
</dbReference>
<dbReference type="AlphaFoldDB" id="A0A4Q7E3R0"/>
<name>A0A4Q7E3R0_9CYAN</name>
<gene>
    <name evidence="4" type="ORF">DYY88_16945</name>
</gene>
<reference evidence="4 5" key="1">
    <citation type="submission" date="2018-11" db="EMBL/GenBank/DDBJ databases">
        <title>Whole genome sequencing of an environmental sample.</title>
        <authorList>
            <person name="Sarangi A.N."/>
            <person name="Singh D."/>
            <person name="Tripathy S."/>
        </authorList>
    </citation>
    <scope>NUCLEOTIDE SEQUENCE [LARGE SCALE GENOMIC DNA]</scope>
    <source>
        <strain evidence="4 5">Lakshadweep</strain>
    </source>
</reference>
<dbReference type="PROSITE" id="PS51186">
    <property type="entry name" value="GNAT"/>
    <property type="match status" value="1"/>
</dbReference>
<proteinExistence type="predicted"/>
<evidence type="ECO:0000313" key="4">
    <source>
        <dbReference type="EMBL" id="RZM77326.1"/>
    </source>
</evidence>
<dbReference type="CDD" id="cd04301">
    <property type="entry name" value="NAT_SF"/>
    <property type="match status" value="1"/>
</dbReference>
<keyword evidence="1 4" id="KW-0808">Transferase</keyword>
<comment type="caution">
    <text evidence="4">The sequence shown here is derived from an EMBL/GenBank/DDBJ whole genome shotgun (WGS) entry which is preliminary data.</text>
</comment>
<evidence type="ECO:0000256" key="1">
    <source>
        <dbReference type="ARBA" id="ARBA00022679"/>
    </source>
</evidence>